<dbReference type="Proteomes" id="UP000094487">
    <property type="component" value="Unassembled WGS sequence"/>
</dbReference>
<dbReference type="STRING" id="1888892.BFL28_05500"/>
<dbReference type="AlphaFoldDB" id="A0A1E3LRR8"/>
<protein>
    <submittedName>
        <fullName evidence="1">Uncharacterized protein</fullName>
    </submittedName>
</protein>
<name>A0A1E3LRR8_9SPHN</name>
<sequence length="144" mass="15654">MSDADCPSVPVSWGELLDKLTILAIKRERITRADALLHVEQEHALLSAAAAQVMDTAGLAPLMQRLTRINATLWEVEDALREQEADAQFGPSFVALARSVYKTNDERAAIKRAINDLLGSALVEEKSYAQAPPVTPVLVAQPAH</sequence>
<dbReference type="RefSeq" id="WP_069321717.1">
    <property type="nucleotide sequence ID" value="NZ_MDDS01000068.1"/>
</dbReference>
<evidence type="ECO:0000313" key="2">
    <source>
        <dbReference type="Proteomes" id="UP000094487"/>
    </source>
</evidence>
<accession>A0A1E3LRR8</accession>
<dbReference type="Pfam" id="PF19662">
    <property type="entry name" value="DUF6165"/>
    <property type="match status" value="1"/>
</dbReference>
<dbReference type="InterPro" id="IPR046163">
    <property type="entry name" value="DUF6165"/>
</dbReference>
<evidence type="ECO:0000313" key="1">
    <source>
        <dbReference type="EMBL" id="ODP36451.1"/>
    </source>
</evidence>
<comment type="caution">
    <text evidence="1">The sequence shown here is derived from an EMBL/GenBank/DDBJ whole genome shotgun (WGS) entry which is preliminary data.</text>
</comment>
<dbReference type="EMBL" id="MDDS01000068">
    <property type="protein sequence ID" value="ODP36451.1"/>
    <property type="molecule type" value="Genomic_DNA"/>
</dbReference>
<reference evidence="1 2" key="1">
    <citation type="submission" date="2016-08" db="EMBL/GenBank/DDBJ databases">
        <title>Draft genome of the agarase producing Sphingomonas sp. MCT13.</title>
        <authorList>
            <person name="D'Andrea M.M."/>
            <person name="Rossolini G.M."/>
            <person name="Thaller M.C."/>
        </authorList>
    </citation>
    <scope>NUCLEOTIDE SEQUENCE [LARGE SCALE GENOMIC DNA]</scope>
    <source>
        <strain evidence="1 2">MCT13</strain>
    </source>
</reference>
<keyword evidence="2" id="KW-1185">Reference proteome</keyword>
<gene>
    <name evidence="1" type="ORF">BFL28_05500</name>
</gene>
<proteinExistence type="predicted"/>
<dbReference type="OrthoDB" id="9155693at2"/>
<organism evidence="1 2">
    <name type="scientific">Sphingomonas turrisvirgatae</name>
    <dbReference type="NCBI Taxonomy" id="1888892"/>
    <lineage>
        <taxon>Bacteria</taxon>
        <taxon>Pseudomonadati</taxon>
        <taxon>Pseudomonadota</taxon>
        <taxon>Alphaproteobacteria</taxon>
        <taxon>Sphingomonadales</taxon>
        <taxon>Sphingomonadaceae</taxon>
        <taxon>Sphingomonas</taxon>
    </lineage>
</organism>